<dbReference type="InterPro" id="IPR051202">
    <property type="entry name" value="Peptidase_C40"/>
</dbReference>
<dbReference type="PANTHER" id="PTHR47053">
    <property type="entry name" value="MUREIN DD-ENDOPEPTIDASE MEPH-RELATED"/>
    <property type="match status" value="1"/>
</dbReference>
<gene>
    <name evidence="7" type="ORF">GQ588_08090</name>
</gene>
<keyword evidence="5" id="KW-0732">Signal</keyword>
<accession>A0A857DIH6</accession>
<keyword evidence="2" id="KW-0645">Protease</keyword>
<dbReference type="InterPro" id="IPR036365">
    <property type="entry name" value="PGBD-like_sf"/>
</dbReference>
<proteinExistence type="inferred from homology"/>
<feature type="chain" id="PRO_5032686637" evidence="5">
    <location>
        <begin position="26"/>
        <end position="225"/>
    </location>
</feature>
<dbReference type="Gene3D" id="1.10.101.10">
    <property type="entry name" value="PGBD-like superfamily/PGBD"/>
    <property type="match status" value="1"/>
</dbReference>
<dbReference type="InterPro" id="IPR000064">
    <property type="entry name" value="NLP_P60_dom"/>
</dbReference>
<evidence type="ECO:0000256" key="3">
    <source>
        <dbReference type="ARBA" id="ARBA00022801"/>
    </source>
</evidence>
<keyword evidence="4" id="KW-0788">Thiol protease</keyword>
<dbReference type="Pfam" id="PF00877">
    <property type="entry name" value="NLPC_P60"/>
    <property type="match status" value="1"/>
</dbReference>
<dbReference type="InterPro" id="IPR038765">
    <property type="entry name" value="Papain-like_cys_pep_sf"/>
</dbReference>
<dbReference type="EMBL" id="CP046996">
    <property type="protein sequence ID" value="QHA00593.1"/>
    <property type="molecule type" value="Genomic_DNA"/>
</dbReference>
<evidence type="ECO:0000313" key="8">
    <source>
        <dbReference type="Proteomes" id="UP000430508"/>
    </source>
</evidence>
<dbReference type="PROSITE" id="PS51935">
    <property type="entry name" value="NLPC_P60"/>
    <property type="match status" value="1"/>
</dbReference>
<dbReference type="Proteomes" id="UP000430508">
    <property type="component" value="Chromosome"/>
</dbReference>
<feature type="domain" description="NlpC/P60" evidence="6">
    <location>
        <begin position="103"/>
        <end position="225"/>
    </location>
</feature>
<keyword evidence="3 7" id="KW-0378">Hydrolase</keyword>
<evidence type="ECO:0000256" key="1">
    <source>
        <dbReference type="ARBA" id="ARBA00007074"/>
    </source>
</evidence>
<feature type="signal peptide" evidence="5">
    <location>
        <begin position="1"/>
        <end position="25"/>
    </location>
</feature>
<name>A0A857DIH6_9FIRM</name>
<comment type="similarity">
    <text evidence="1">Belongs to the peptidase C40 family.</text>
</comment>
<reference evidence="7 8" key="1">
    <citation type="submission" date="2019-12" db="EMBL/GenBank/DDBJ databases">
        <title>Sequence classification of anaerobic respiratory reductive dehalogenases: First we see many, then we see few.</title>
        <authorList>
            <person name="Molenda O."/>
            <person name="Puentes Jacome L.A."/>
            <person name="Cao X."/>
            <person name="Nesbo C.L."/>
            <person name="Tang S."/>
            <person name="Morson N."/>
            <person name="Patron J."/>
            <person name="Lomheim L."/>
            <person name="Wishart D.S."/>
            <person name="Edwards E.A."/>
        </authorList>
    </citation>
    <scope>NUCLEOTIDE SEQUENCE [LARGE SCALE GENOMIC DNA]</scope>
    <source>
        <strain evidence="7 8">12DCA</strain>
    </source>
</reference>
<dbReference type="SUPFAM" id="SSF47090">
    <property type="entry name" value="PGBD-like"/>
    <property type="match status" value="1"/>
</dbReference>
<organism evidence="7 8">
    <name type="scientific">Dehalobacter restrictus</name>
    <dbReference type="NCBI Taxonomy" id="55583"/>
    <lineage>
        <taxon>Bacteria</taxon>
        <taxon>Bacillati</taxon>
        <taxon>Bacillota</taxon>
        <taxon>Clostridia</taxon>
        <taxon>Eubacteriales</taxon>
        <taxon>Desulfitobacteriaceae</taxon>
        <taxon>Dehalobacter</taxon>
    </lineage>
</organism>
<dbReference type="GO" id="GO:0006508">
    <property type="term" value="P:proteolysis"/>
    <property type="evidence" value="ECO:0007669"/>
    <property type="project" value="UniProtKB-KW"/>
</dbReference>
<dbReference type="AlphaFoldDB" id="A0A857DIH6"/>
<evidence type="ECO:0000259" key="6">
    <source>
        <dbReference type="PROSITE" id="PS51935"/>
    </source>
</evidence>
<dbReference type="InterPro" id="IPR002477">
    <property type="entry name" value="Peptidoglycan-bd-like"/>
</dbReference>
<dbReference type="InterPro" id="IPR036366">
    <property type="entry name" value="PGBDSf"/>
</dbReference>
<evidence type="ECO:0000256" key="4">
    <source>
        <dbReference type="ARBA" id="ARBA00022807"/>
    </source>
</evidence>
<dbReference type="RefSeq" id="WP_019226727.1">
    <property type="nucleotide sequence ID" value="NZ_CP046996.1"/>
</dbReference>
<evidence type="ECO:0000313" key="7">
    <source>
        <dbReference type="EMBL" id="QHA00593.1"/>
    </source>
</evidence>
<dbReference type="GO" id="GO:0008234">
    <property type="term" value="F:cysteine-type peptidase activity"/>
    <property type="evidence" value="ECO:0007669"/>
    <property type="project" value="UniProtKB-KW"/>
</dbReference>
<evidence type="ECO:0000256" key="2">
    <source>
        <dbReference type="ARBA" id="ARBA00022670"/>
    </source>
</evidence>
<dbReference type="Pfam" id="PF01471">
    <property type="entry name" value="PG_binding_1"/>
    <property type="match status" value="1"/>
</dbReference>
<protein>
    <submittedName>
        <fullName evidence="7">Hydrolase</fullName>
    </submittedName>
</protein>
<dbReference type="PANTHER" id="PTHR47053:SF1">
    <property type="entry name" value="MUREIN DD-ENDOPEPTIDASE MEPH-RELATED"/>
    <property type="match status" value="1"/>
</dbReference>
<dbReference type="Gene3D" id="3.90.1720.10">
    <property type="entry name" value="endopeptidase domain like (from Nostoc punctiforme)"/>
    <property type="match status" value="1"/>
</dbReference>
<sequence>MTKKMVVTLLLSAILILGLAQVTSAALGDTLLKTGSTGSDVVELQTKLNCLGYSVGTVDGIFGLKTQAGVIAFQKAKNLSADGIVGPITASAINTAYTNKAQGVKASAIVATAQKYIGVPYKYGGTSPSTGFDCSGFVQYVFAQNGITLPRISRDQYLVGKAVSFANLQPGDIVFFSIAKNGVVDHEGIYIGNNQFINASSSKGVAVYSFGTYWKSVYLGAKRVI</sequence>
<dbReference type="SUPFAM" id="SSF54001">
    <property type="entry name" value="Cysteine proteinases"/>
    <property type="match status" value="1"/>
</dbReference>
<evidence type="ECO:0000256" key="5">
    <source>
        <dbReference type="SAM" id="SignalP"/>
    </source>
</evidence>